<name>A0ABV5HQP4_9VIBR</name>
<evidence type="ECO:0008006" key="3">
    <source>
        <dbReference type="Google" id="ProtNLM"/>
    </source>
</evidence>
<comment type="caution">
    <text evidence="1">The sequence shown here is derived from an EMBL/GenBank/DDBJ whole genome shotgun (WGS) entry which is preliminary data.</text>
</comment>
<proteinExistence type="predicted"/>
<keyword evidence="2" id="KW-1185">Reference proteome</keyword>
<evidence type="ECO:0000313" key="1">
    <source>
        <dbReference type="EMBL" id="MFB9136580.1"/>
    </source>
</evidence>
<gene>
    <name evidence="1" type="ORF">ACFFUV_16545</name>
</gene>
<sequence length="253" mass="30126">MRLITRNPYVYQLEVHGRQVWLKKCGEDKRNWFNVLTNKLFRSCPHLTHLALYSAYPPKQRFLHELEALEYALAHHLPVPKLIFKTRSSFATENSGIPIHQVQNQPQERLYINAFKNLQRLHQEGFIHGRPAMRDIVVDEQGKVTFLDLEESRVSTLPKLQVRDLILFMLDSYRLESVSQETRLQELLAWHLTASEAMRTELHKTIEFIHHWVWLPTLILRFRHNRLSQQYVALHGLLRRYEQETSTQTVVKF</sequence>
<dbReference type="SUPFAM" id="SSF56112">
    <property type="entry name" value="Protein kinase-like (PK-like)"/>
    <property type="match status" value="1"/>
</dbReference>
<reference evidence="1 2" key="1">
    <citation type="submission" date="2024-09" db="EMBL/GenBank/DDBJ databases">
        <authorList>
            <person name="Sun Q."/>
            <person name="Mori K."/>
        </authorList>
    </citation>
    <scope>NUCLEOTIDE SEQUENCE [LARGE SCALE GENOMIC DNA]</scope>
    <source>
        <strain evidence="1 2">CECT 8064</strain>
    </source>
</reference>
<evidence type="ECO:0000313" key="2">
    <source>
        <dbReference type="Proteomes" id="UP001589645"/>
    </source>
</evidence>
<dbReference type="EMBL" id="JBHMEP010000006">
    <property type="protein sequence ID" value="MFB9136580.1"/>
    <property type="molecule type" value="Genomic_DNA"/>
</dbReference>
<dbReference type="RefSeq" id="WP_390194810.1">
    <property type="nucleotide sequence ID" value="NZ_JBHMEP010000006.1"/>
</dbReference>
<dbReference type="Proteomes" id="UP001589645">
    <property type="component" value="Unassembled WGS sequence"/>
</dbReference>
<accession>A0ABV5HQP4</accession>
<dbReference type="InterPro" id="IPR011009">
    <property type="entry name" value="Kinase-like_dom_sf"/>
</dbReference>
<protein>
    <recommendedName>
        <fullName evidence="3">Serine/threonine protein kinase</fullName>
    </recommendedName>
</protein>
<organism evidence="1 2">
    <name type="scientific">Vibrio olivae</name>
    <dbReference type="NCBI Taxonomy" id="1243002"/>
    <lineage>
        <taxon>Bacteria</taxon>
        <taxon>Pseudomonadati</taxon>
        <taxon>Pseudomonadota</taxon>
        <taxon>Gammaproteobacteria</taxon>
        <taxon>Vibrionales</taxon>
        <taxon>Vibrionaceae</taxon>
        <taxon>Vibrio</taxon>
    </lineage>
</organism>